<comment type="similarity">
    <text evidence="1 7">Belongs to the peptidase S8 family.</text>
</comment>
<feature type="non-terminal residue" evidence="10">
    <location>
        <position position="640"/>
    </location>
</feature>
<feature type="domain" description="C5a peptidase/Subtilisin-like protease SBT2-like Fn3-like" evidence="9">
    <location>
        <begin position="521"/>
        <end position="630"/>
    </location>
</feature>
<evidence type="ECO:0000256" key="1">
    <source>
        <dbReference type="ARBA" id="ARBA00011073"/>
    </source>
</evidence>
<dbReference type="InterPro" id="IPR010435">
    <property type="entry name" value="C5a/SBT2-like_Fn3"/>
</dbReference>
<comment type="caution">
    <text evidence="10">The sequence shown here is derived from an EMBL/GenBank/DDBJ whole genome shotgun (WGS) entry which is preliminary data.</text>
</comment>
<reference evidence="10" key="2">
    <citation type="submission" date="2023-06" db="EMBL/GenBank/DDBJ databases">
        <authorList>
            <consortium name="Lawrence Berkeley National Laboratory"/>
            <person name="Haridas S."/>
            <person name="Hensen N."/>
            <person name="Bonometti L."/>
            <person name="Westerberg I."/>
            <person name="Brannstrom I.O."/>
            <person name="Guillou S."/>
            <person name="Cros-Aarteil S."/>
            <person name="Calhoun S."/>
            <person name="Kuo A."/>
            <person name="Mondo S."/>
            <person name="Pangilinan J."/>
            <person name="Riley R."/>
            <person name="Labutti K."/>
            <person name="Andreopoulos B."/>
            <person name="Lipzen A."/>
            <person name="Chen C."/>
            <person name="Yanf M."/>
            <person name="Daum C."/>
            <person name="Ng V."/>
            <person name="Clum A."/>
            <person name="Steindorff A."/>
            <person name="Ohm R."/>
            <person name="Martin F."/>
            <person name="Silar P."/>
            <person name="Natvig D."/>
            <person name="Lalanne C."/>
            <person name="Gautier V."/>
            <person name="Ament-Velasquez S.L."/>
            <person name="Kruys A."/>
            <person name="Hutchinson M.I."/>
            <person name="Powell A.J."/>
            <person name="Barry K."/>
            <person name="Miller A.N."/>
            <person name="Grigoriev I.V."/>
            <person name="Debuchy R."/>
            <person name="Gladieux P."/>
            <person name="Thoren M.H."/>
            <person name="Johannesson H."/>
        </authorList>
    </citation>
    <scope>NUCLEOTIDE SEQUENCE</scope>
    <source>
        <strain evidence="10">CBS 314.62</strain>
    </source>
</reference>
<proteinExistence type="inferred from homology"/>
<feature type="active site" description="Charge relay system" evidence="6 7">
    <location>
        <position position="87"/>
    </location>
</feature>
<feature type="active site" description="Charge relay system" evidence="6 7">
    <location>
        <position position="442"/>
    </location>
</feature>
<dbReference type="InterPro" id="IPR023828">
    <property type="entry name" value="Peptidase_S8_Ser-AS"/>
</dbReference>
<evidence type="ECO:0000313" key="10">
    <source>
        <dbReference type="EMBL" id="KAK3690218.1"/>
    </source>
</evidence>
<gene>
    <name evidence="10" type="ORF">B0T22DRAFT_377398</name>
</gene>
<dbReference type="PANTHER" id="PTHR43806">
    <property type="entry name" value="PEPTIDASE S8"/>
    <property type="match status" value="1"/>
</dbReference>
<dbReference type="SUPFAM" id="SSF52743">
    <property type="entry name" value="Subtilisin-like"/>
    <property type="match status" value="1"/>
</dbReference>
<dbReference type="PANTHER" id="PTHR43806:SF66">
    <property type="entry name" value="SERIN ENDOPEPTIDASE"/>
    <property type="match status" value="1"/>
</dbReference>
<evidence type="ECO:0000256" key="3">
    <source>
        <dbReference type="ARBA" id="ARBA00022729"/>
    </source>
</evidence>
<dbReference type="InterPro" id="IPR013783">
    <property type="entry name" value="Ig-like_fold"/>
</dbReference>
<reference evidence="10" key="1">
    <citation type="journal article" date="2023" name="Mol. Phylogenet. Evol.">
        <title>Genome-scale phylogeny and comparative genomics of the fungal order Sordariales.</title>
        <authorList>
            <person name="Hensen N."/>
            <person name="Bonometti L."/>
            <person name="Westerberg I."/>
            <person name="Brannstrom I.O."/>
            <person name="Guillou S."/>
            <person name="Cros-Aarteil S."/>
            <person name="Calhoun S."/>
            <person name="Haridas S."/>
            <person name="Kuo A."/>
            <person name="Mondo S."/>
            <person name="Pangilinan J."/>
            <person name="Riley R."/>
            <person name="LaButti K."/>
            <person name="Andreopoulos B."/>
            <person name="Lipzen A."/>
            <person name="Chen C."/>
            <person name="Yan M."/>
            <person name="Daum C."/>
            <person name="Ng V."/>
            <person name="Clum A."/>
            <person name="Steindorff A."/>
            <person name="Ohm R.A."/>
            <person name="Martin F."/>
            <person name="Silar P."/>
            <person name="Natvig D.O."/>
            <person name="Lalanne C."/>
            <person name="Gautier V."/>
            <person name="Ament-Velasquez S.L."/>
            <person name="Kruys A."/>
            <person name="Hutchinson M.I."/>
            <person name="Powell A.J."/>
            <person name="Barry K."/>
            <person name="Miller A.N."/>
            <person name="Grigoriev I.V."/>
            <person name="Debuchy R."/>
            <person name="Gladieux P."/>
            <person name="Hiltunen Thoren M."/>
            <person name="Johannesson H."/>
        </authorList>
    </citation>
    <scope>NUCLEOTIDE SEQUENCE</scope>
    <source>
        <strain evidence="10">CBS 314.62</strain>
    </source>
</reference>
<feature type="domain" description="Peptidase S8/S53" evidence="8">
    <location>
        <begin position="18"/>
        <end position="476"/>
    </location>
</feature>
<protein>
    <submittedName>
        <fullName evidence="10">Peptidase S8/S53 domain-containing protein</fullName>
    </submittedName>
</protein>
<dbReference type="Proteomes" id="UP001270362">
    <property type="component" value="Unassembled WGS sequence"/>
</dbReference>
<evidence type="ECO:0000259" key="9">
    <source>
        <dbReference type="Pfam" id="PF06280"/>
    </source>
</evidence>
<dbReference type="Gene3D" id="2.60.40.10">
    <property type="entry name" value="Immunoglobulins"/>
    <property type="match status" value="1"/>
</dbReference>
<keyword evidence="2 7" id="KW-0645">Protease</keyword>
<feature type="active site" description="Charge relay system" evidence="6 7">
    <location>
        <position position="27"/>
    </location>
</feature>
<keyword evidence="5 7" id="KW-0720">Serine protease</keyword>
<evidence type="ECO:0000259" key="8">
    <source>
        <dbReference type="Pfam" id="PF00082"/>
    </source>
</evidence>
<dbReference type="InterPro" id="IPR000209">
    <property type="entry name" value="Peptidase_S8/S53_dom"/>
</dbReference>
<keyword evidence="4 7" id="KW-0378">Hydrolase</keyword>
<evidence type="ECO:0000256" key="2">
    <source>
        <dbReference type="ARBA" id="ARBA00022670"/>
    </source>
</evidence>
<accession>A0AAE0XD25</accession>
<dbReference type="InterPro" id="IPR022398">
    <property type="entry name" value="Peptidase_S8_His-AS"/>
</dbReference>
<dbReference type="PROSITE" id="PS00138">
    <property type="entry name" value="SUBTILASE_SER"/>
    <property type="match status" value="1"/>
</dbReference>
<sequence length="640" mass="69837">MLHKMTGVDQLHKEGILGAGAKIAILDTGTYYGHPGLTGSFGPSFKPLVNPVDVGYSEAELAQPPPLEQTGRESAAGFEDRERGWGHGSQVAGVIAGKGHGFTGVAPKASLLFYKLHGPEHGRREEQVMDAWKQAYRDGADIISMSVAADGAAFTDSPISRLAERLIESGVIIVVAAGNQGRTLNPFWISPYCGSIHTLCVANVHPTVLPGNPLTITATEYDGKTTTGFTTGLIDPRQLRDWNPMDAFREVWGIPMRVMSLGTACFLLPSMDVDRNRTVFLVRRYGPCFRETKTNYLKKVGVKYVLLYSDDIPDDMDKHLHRLEKPNMVHDIKKPLYLDAIDGVGMGLIEQKAAVKILAFTKTHRWVHITFDDNTSGTVISMENEKAGGLMSPSSSWGGTFELAQKPDIAAPGTAIHSTWLAYNGTSPVPMVATWPAHTGTSMAAPYVAGVAALYIAKHGGRSTHGPEIAKKIINRIRSSGTRRPDLKPDNRPSTLVAGSGLINAVKVVNYHTSLTFTSLSLNDTANFNRRHDIEITNDGPDTLSYTFSHDWLTTLRAREHRRNGVKKTFAVLGTPKENTQNITLGPGESKTVPFFFRPPKAKRAGKWPVYNGRILVRASNGEELAVPYMGAAFDLKKEV</sequence>
<name>A0AAE0XD25_9PEZI</name>
<dbReference type="GO" id="GO:0016020">
    <property type="term" value="C:membrane"/>
    <property type="evidence" value="ECO:0007669"/>
    <property type="project" value="InterPro"/>
</dbReference>
<organism evidence="10 11">
    <name type="scientific">Podospora appendiculata</name>
    <dbReference type="NCBI Taxonomy" id="314037"/>
    <lineage>
        <taxon>Eukaryota</taxon>
        <taxon>Fungi</taxon>
        <taxon>Dikarya</taxon>
        <taxon>Ascomycota</taxon>
        <taxon>Pezizomycotina</taxon>
        <taxon>Sordariomycetes</taxon>
        <taxon>Sordariomycetidae</taxon>
        <taxon>Sordariales</taxon>
        <taxon>Podosporaceae</taxon>
        <taxon>Podospora</taxon>
    </lineage>
</organism>
<dbReference type="GO" id="GO:0004252">
    <property type="term" value="F:serine-type endopeptidase activity"/>
    <property type="evidence" value="ECO:0007669"/>
    <property type="project" value="UniProtKB-UniRule"/>
</dbReference>
<dbReference type="AlphaFoldDB" id="A0AAE0XD25"/>
<dbReference type="InterPro" id="IPR050131">
    <property type="entry name" value="Peptidase_S8_subtilisin-like"/>
</dbReference>
<dbReference type="Pfam" id="PF06280">
    <property type="entry name" value="fn3_5"/>
    <property type="match status" value="1"/>
</dbReference>
<dbReference type="GO" id="GO:0006508">
    <property type="term" value="P:proteolysis"/>
    <property type="evidence" value="ECO:0007669"/>
    <property type="project" value="UniProtKB-KW"/>
</dbReference>
<evidence type="ECO:0000313" key="11">
    <source>
        <dbReference type="Proteomes" id="UP001270362"/>
    </source>
</evidence>
<dbReference type="Gene3D" id="3.40.50.200">
    <property type="entry name" value="Peptidase S8/S53 domain"/>
    <property type="match status" value="2"/>
</dbReference>
<dbReference type="PRINTS" id="PR00723">
    <property type="entry name" value="SUBTILISIN"/>
</dbReference>
<evidence type="ECO:0000256" key="7">
    <source>
        <dbReference type="PROSITE-ProRule" id="PRU01240"/>
    </source>
</evidence>
<dbReference type="Pfam" id="PF00082">
    <property type="entry name" value="Peptidase_S8"/>
    <property type="match status" value="1"/>
</dbReference>
<dbReference type="EMBL" id="JAULSO010000002">
    <property type="protein sequence ID" value="KAK3690218.1"/>
    <property type="molecule type" value="Genomic_DNA"/>
</dbReference>
<evidence type="ECO:0000256" key="6">
    <source>
        <dbReference type="PIRSR" id="PIRSR615500-1"/>
    </source>
</evidence>
<dbReference type="PROSITE" id="PS51892">
    <property type="entry name" value="SUBTILASE"/>
    <property type="match status" value="1"/>
</dbReference>
<evidence type="ECO:0000256" key="4">
    <source>
        <dbReference type="ARBA" id="ARBA00022801"/>
    </source>
</evidence>
<dbReference type="InterPro" id="IPR036852">
    <property type="entry name" value="Peptidase_S8/S53_dom_sf"/>
</dbReference>
<dbReference type="InterPro" id="IPR015500">
    <property type="entry name" value="Peptidase_S8_subtilisin-rel"/>
</dbReference>
<keyword evidence="11" id="KW-1185">Reference proteome</keyword>
<dbReference type="PROSITE" id="PS00137">
    <property type="entry name" value="SUBTILASE_HIS"/>
    <property type="match status" value="1"/>
</dbReference>
<keyword evidence="3" id="KW-0732">Signal</keyword>
<evidence type="ECO:0000256" key="5">
    <source>
        <dbReference type="ARBA" id="ARBA00022825"/>
    </source>
</evidence>